<keyword evidence="1" id="KW-0255">Endonuclease</keyword>
<dbReference type="OrthoDB" id="9776736at2"/>
<dbReference type="SUPFAM" id="SSF52540">
    <property type="entry name" value="P-loop containing nucleoside triphosphate hydrolases"/>
    <property type="match status" value="1"/>
</dbReference>
<dbReference type="GO" id="GO:0004519">
    <property type="term" value="F:endonuclease activity"/>
    <property type="evidence" value="ECO:0007669"/>
    <property type="project" value="UniProtKB-KW"/>
</dbReference>
<gene>
    <name evidence="1" type="ORF">SAMN05216234_1654</name>
</gene>
<dbReference type="Gene3D" id="3.40.50.300">
    <property type="entry name" value="P-loop containing nucleotide triphosphate hydrolases"/>
    <property type="match status" value="2"/>
</dbReference>
<reference evidence="1 2" key="1">
    <citation type="submission" date="2016-10" db="EMBL/GenBank/DDBJ databases">
        <authorList>
            <person name="de Groot N.N."/>
        </authorList>
    </citation>
    <scope>NUCLEOTIDE SEQUENCE [LARGE SCALE GENOMIC DNA]</scope>
    <source>
        <strain evidence="1 2">EP1-55-1</strain>
    </source>
</reference>
<keyword evidence="2" id="KW-1185">Reference proteome</keyword>
<evidence type="ECO:0000313" key="2">
    <source>
        <dbReference type="Proteomes" id="UP000199227"/>
    </source>
</evidence>
<proteinExistence type="predicted"/>
<dbReference type="STRING" id="223786.SAMN05216234_1654"/>
<dbReference type="InterPro" id="IPR027417">
    <property type="entry name" value="P-loop_NTPase"/>
</dbReference>
<dbReference type="Proteomes" id="UP000199227">
    <property type="component" value="Unassembled WGS sequence"/>
</dbReference>
<protein>
    <submittedName>
        <fullName evidence="1">Restriction endonuclease</fullName>
    </submittedName>
</protein>
<accession>A0A1I5ULN9</accession>
<dbReference type="InterPro" id="IPR011335">
    <property type="entry name" value="Restrct_endonuc-II-like"/>
</dbReference>
<dbReference type="EMBL" id="FOXB01000065">
    <property type="protein sequence ID" value="SFP96152.1"/>
    <property type="molecule type" value="Genomic_DNA"/>
</dbReference>
<name>A0A1I5ULN9_9BACT</name>
<sequence>METTLSEISYEKHLDALTSNISSFAQVANIVNYMSLITAKNILKIRDLESSYVAKEMALVENKETQNYAICLGYRVKEHYKKEYYEEYSFTQSIIRILNKNIEPKKRIYATQYDSRRTNILEPILIDDDSLRQHLLVIGTTGSGKTQLLKGILEQQIGRGGGALAVFGKADNAMLQQIYSVAAEYDRHQDLFIVDWLATKEQVLDSVNNNDKAVITNSINLFDFGTATDIINLFLKISNVKDTDSWGIGAKQFLEALLKMLILLREAKLTFNVDKIDEILLADNTLDALIENYEDLNYYNFAEYIVSTEKLLKLIAVIEKIYQQEPTRFDNLLFNTDNKKLDDTTELYESFIVAERDMIHKELKNVIQTQSTNINISKVLKTIIDDVYNGFNKILSEVKSSNGAFYKIEVSQSHFGKVLSFFNKFSMVLQNRERDFDFIEAIRSGKLVVFNIPGQDSEDASTIGKLVFGVLQLLVKKQAKAYKLEQTHLCILDEINSWAKGRDGEVLGLGDVMSVIRGLGLAGIIAYQSDLESLDMGKGIEAGQAEANANTIITLKNNDNKIIKKLNERVPKRLVRRKKDEIRMKNSSKNNSEIVTIEEKEEDFFKAGMLQSLKAGQGYIIRENRAEKMITYYLANKMYSKKNEATLPITKTMSLDQIKRIVDDKIEHKKDKELKENDVDLTCNSDFKKPKTKSKKAKIGDKFEQFLAKRFKADGYNILDGTSEENYAILDAEGVDLVAEKSDEIVIIQAKNWHKKELDRNEAILICEKLRNFYNKTYYDKKESESKNIYGLLAINENTKITDPAKLYLQDKKEDPNFKILTKSYKFEV</sequence>
<dbReference type="SUPFAM" id="SSF52980">
    <property type="entry name" value="Restriction endonuclease-like"/>
    <property type="match status" value="1"/>
</dbReference>
<keyword evidence="1" id="KW-0540">Nuclease</keyword>
<dbReference type="AlphaFoldDB" id="A0A1I5ULN9"/>
<evidence type="ECO:0000313" key="1">
    <source>
        <dbReference type="EMBL" id="SFP96152.1"/>
    </source>
</evidence>
<organism evidence="1 2">
    <name type="scientific">Hydrogenimonas thermophila</name>
    <dbReference type="NCBI Taxonomy" id="223786"/>
    <lineage>
        <taxon>Bacteria</taxon>
        <taxon>Pseudomonadati</taxon>
        <taxon>Campylobacterota</taxon>
        <taxon>Epsilonproteobacteria</taxon>
        <taxon>Campylobacterales</taxon>
        <taxon>Hydrogenimonadaceae</taxon>
        <taxon>Hydrogenimonas</taxon>
    </lineage>
</organism>
<keyword evidence="1" id="KW-0378">Hydrolase</keyword>
<dbReference type="RefSeq" id="WP_092914219.1">
    <property type="nucleotide sequence ID" value="NZ_FOXB01000065.1"/>
</dbReference>